<feature type="compositionally biased region" description="Low complexity" evidence="1">
    <location>
        <begin position="80"/>
        <end position="111"/>
    </location>
</feature>
<organism evidence="2 3">
    <name type="scientific">Protopolystoma xenopodis</name>
    <dbReference type="NCBI Taxonomy" id="117903"/>
    <lineage>
        <taxon>Eukaryota</taxon>
        <taxon>Metazoa</taxon>
        <taxon>Spiralia</taxon>
        <taxon>Lophotrochozoa</taxon>
        <taxon>Platyhelminthes</taxon>
        <taxon>Monogenea</taxon>
        <taxon>Polyopisthocotylea</taxon>
        <taxon>Polystomatidea</taxon>
        <taxon>Polystomatidae</taxon>
        <taxon>Protopolystoma</taxon>
    </lineage>
</organism>
<accession>A0A448WWD0</accession>
<comment type="caution">
    <text evidence="2">The sequence shown here is derived from an EMBL/GenBank/DDBJ whole genome shotgun (WGS) entry which is preliminary data.</text>
</comment>
<reference evidence="2" key="1">
    <citation type="submission" date="2018-11" db="EMBL/GenBank/DDBJ databases">
        <authorList>
            <consortium name="Pathogen Informatics"/>
        </authorList>
    </citation>
    <scope>NUCLEOTIDE SEQUENCE</scope>
</reference>
<protein>
    <submittedName>
        <fullName evidence="2">Uncharacterized protein</fullName>
    </submittedName>
</protein>
<feature type="region of interest" description="Disordered" evidence="1">
    <location>
        <begin position="75"/>
        <end position="118"/>
    </location>
</feature>
<evidence type="ECO:0000313" key="2">
    <source>
        <dbReference type="EMBL" id="VEL21865.1"/>
    </source>
</evidence>
<sequence>MPSNDPRWAGLHSFSCSRCRQWDHCPFAPDYTSSSLLLGGSITPTSCCYCCSYCCICSQVTTSVSARASHMHTRSAGAVSTPTSASNSSSASASASASNSKSASPSASPSPLHSDSVGRLIGAGEMHLHHYHHHQCQGSHQCAHSATIPLPVCMSPNNSGGREGYVGHSVSSAGRFSHFAAACVTSAIRSAGLDSGVGPDSTSTGSSAPLPPASGFRGMLAQYRSAVLQAASCNFLVCAFKYLLPRLLLLPIFHFFYLHELIEVSK</sequence>
<gene>
    <name evidence="2" type="ORF">PXEA_LOCUS15305</name>
</gene>
<dbReference type="AlphaFoldDB" id="A0A448WWD0"/>
<evidence type="ECO:0000256" key="1">
    <source>
        <dbReference type="SAM" id="MobiDB-lite"/>
    </source>
</evidence>
<proteinExistence type="predicted"/>
<dbReference type="Proteomes" id="UP000784294">
    <property type="component" value="Unassembled WGS sequence"/>
</dbReference>
<dbReference type="EMBL" id="CAAALY010053489">
    <property type="protein sequence ID" value="VEL21865.1"/>
    <property type="molecule type" value="Genomic_DNA"/>
</dbReference>
<keyword evidence="3" id="KW-1185">Reference proteome</keyword>
<name>A0A448WWD0_9PLAT</name>
<evidence type="ECO:0000313" key="3">
    <source>
        <dbReference type="Proteomes" id="UP000784294"/>
    </source>
</evidence>